<keyword evidence="3 6" id="KW-0731">Sigma factor</keyword>
<evidence type="ECO:0000259" key="7">
    <source>
        <dbReference type="Pfam" id="PF04542"/>
    </source>
</evidence>
<dbReference type="SUPFAM" id="SSF88946">
    <property type="entry name" value="Sigma2 domain of RNA polymerase sigma factors"/>
    <property type="match status" value="1"/>
</dbReference>
<protein>
    <recommendedName>
        <fullName evidence="6">RNA polymerase sigma factor</fullName>
    </recommendedName>
</protein>
<dbReference type="EMBL" id="FXAZ01000001">
    <property type="protein sequence ID" value="SMG10842.1"/>
    <property type="molecule type" value="Genomic_DNA"/>
</dbReference>
<keyword evidence="4 6" id="KW-0238">DNA-binding</keyword>
<organism evidence="9 10">
    <name type="scientific">Paenibacillus aquistagni</name>
    <dbReference type="NCBI Taxonomy" id="1852522"/>
    <lineage>
        <taxon>Bacteria</taxon>
        <taxon>Bacillati</taxon>
        <taxon>Bacillota</taxon>
        <taxon>Bacilli</taxon>
        <taxon>Bacillales</taxon>
        <taxon>Paenibacillaceae</taxon>
        <taxon>Paenibacillus</taxon>
    </lineage>
</organism>
<dbReference type="InterPro" id="IPR007627">
    <property type="entry name" value="RNA_pol_sigma70_r2"/>
</dbReference>
<name>A0A1X7I8F7_9BACL</name>
<evidence type="ECO:0000256" key="1">
    <source>
        <dbReference type="ARBA" id="ARBA00010641"/>
    </source>
</evidence>
<evidence type="ECO:0000256" key="2">
    <source>
        <dbReference type="ARBA" id="ARBA00023015"/>
    </source>
</evidence>
<evidence type="ECO:0000256" key="6">
    <source>
        <dbReference type="RuleBase" id="RU000716"/>
    </source>
</evidence>
<dbReference type="InterPro" id="IPR013324">
    <property type="entry name" value="RNA_pol_sigma_r3/r4-like"/>
</dbReference>
<dbReference type="InterPro" id="IPR013249">
    <property type="entry name" value="RNA_pol_sigma70_r4_t2"/>
</dbReference>
<dbReference type="Pfam" id="PF04542">
    <property type="entry name" value="Sigma70_r2"/>
    <property type="match status" value="1"/>
</dbReference>
<evidence type="ECO:0000313" key="9">
    <source>
        <dbReference type="EMBL" id="SMG10842.1"/>
    </source>
</evidence>
<dbReference type="InterPro" id="IPR014284">
    <property type="entry name" value="RNA_pol_sigma-70_dom"/>
</dbReference>
<dbReference type="InterPro" id="IPR039425">
    <property type="entry name" value="RNA_pol_sigma-70-like"/>
</dbReference>
<evidence type="ECO:0000313" key="10">
    <source>
        <dbReference type="Proteomes" id="UP000193834"/>
    </source>
</evidence>
<dbReference type="GO" id="GO:0016987">
    <property type="term" value="F:sigma factor activity"/>
    <property type="evidence" value="ECO:0007669"/>
    <property type="project" value="UniProtKB-KW"/>
</dbReference>
<dbReference type="PANTHER" id="PTHR43133:SF46">
    <property type="entry name" value="RNA POLYMERASE SIGMA-70 FACTOR ECF SUBFAMILY"/>
    <property type="match status" value="1"/>
</dbReference>
<feature type="domain" description="RNA polymerase sigma-70 region 2" evidence="7">
    <location>
        <begin position="8"/>
        <end position="74"/>
    </location>
</feature>
<dbReference type="PROSITE" id="PS01063">
    <property type="entry name" value="SIGMA70_ECF"/>
    <property type="match status" value="1"/>
</dbReference>
<dbReference type="InterPro" id="IPR013325">
    <property type="entry name" value="RNA_pol_sigma_r2"/>
</dbReference>
<keyword evidence="2 6" id="KW-0805">Transcription regulation</keyword>
<evidence type="ECO:0000256" key="5">
    <source>
        <dbReference type="ARBA" id="ARBA00023163"/>
    </source>
</evidence>
<dbReference type="RefSeq" id="WP_176228811.1">
    <property type="nucleotide sequence ID" value="NZ_FXAZ01000001.1"/>
</dbReference>
<reference evidence="9 10" key="1">
    <citation type="submission" date="2017-04" db="EMBL/GenBank/DDBJ databases">
        <authorList>
            <person name="Afonso C.L."/>
            <person name="Miller P.J."/>
            <person name="Scott M.A."/>
            <person name="Spackman E."/>
            <person name="Goraichik I."/>
            <person name="Dimitrov K.M."/>
            <person name="Suarez D.L."/>
            <person name="Swayne D.E."/>
        </authorList>
    </citation>
    <scope>NUCLEOTIDE SEQUENCE [LARGE SCALE GENOMIC DNA]</scope>
    <source>
        <strain evidence="9 10">11</strain>
    </source>
</reference>
<dbReference type="STRING" id="1852522.SAMN06295960_0215"/>
<proteinExistence type="inferred from homology"/>
<dbReference type="Proteomes" id="UP000193834">
    <property type="component" value="Unassembled WGS sequence"/>
</dbReference>
<dbReference type="GO" id="GO:0006950">
    <property type="term" value="P:response to stress"/>
    <property type="evidence" value="ECO:0007669"/>
    <property type="project" value="UniProtKB-ARBA"/>
</dbReference>
<keyword evidence="10" id="KW-1185">Reference proteome</keyword>
<dbReference type="Pfam" id="PF08281">
    <property type="entry name" value="Sigma70_r4_2"/>
    <property type="match status" value="1"/>
</dbReference>
<dbReference type="GO" id="GO:0003677">
    <property type="term" value="F:DNA binding"/>
    <property type="evidence" value="ECO:0007669"/>
    <property type="project" value="UniProtKB-KW"/>
</dbReference>
<accession>A0A1X7I8F7</accession>
<dbReference type="Gene3D" id="1.10.10.10">
    <property type="entry name" value="Winged helix-like DNA-binding domain superfamily/Winged helix DNA-binding domain"/>
    <property type="match status" value="1"/>
</dbReference>
<dbReference type="AlphaFoldDB" id="A0A1X7I8F7"/>
<feature type="domain" description="RNA polymerase sigma factor 70 region 4 type 2" evidence="8">
    <location>
        <begin position="101"/>
        <end position="152"/>
    </location>
</feature>
<dbReference type="PANTHER" id="PTHR43133">
    <property type="entry name" value="RNA POLYMERASE ECF-TYPE SIGMA FACTO"/>
    <property type="match status" value="1"/>
</dbReference>
<sequence>MHEDIEELYISCYPELHRFLSRHCKDHTVVDDLIQATFLEALKSMESYHHQSSLKTWLFAIAKHQLYRHYRKHAKDMEADTRIGVQMIQEDHAHTALLANEIIHKVNALTQPQRDIMRLRLLYGLSFKEIGIKIGQTENYCRVYYYRIKEKLRKELHYDDM</sequence>
<dbReference type="GO" id="GO:0006352">
    <property type="term" value="P:DNA-templated transcription initiation"/>
    <property type="evidence" value="ECO:0007669"/>
    <property type="project" value="InterPro"/>
</dbReference>
<dbReference type="Gene3D" id="1.10.1740.10">
    <property type="match status" value="1"/>
</dbReference>
<gene>
    <name evidence="9" type="ORF">SAMN06295960_0215</name>
</gene>
<dbReference type="InterPro" id="IPR000838">
    <property type="entry name" value="RNA_pol_sigma70_ECF_CS"/>
</dbReference>
<evidence type="ECO:0000256" key="3">
    <source>
        <dbReference type="ARBA" id="ARBA00023082"/>
    </source>
</evidence>
<evidence type="ECO:0000259" key="8">
    <source>
        <dbReference type="Pfam" id="PF08281"/>
    </source>
</evidence>
<evidence type="ECO:0000256" key="4">
    <source>
        <dbReference type="ARBA" id="ARBA00023125"/>
    </source>
</evidence>
<dbReference type="InterPro" id="IPR036388">
    <property type="entry name" value="WH-like_DNA-bd_sf"/>
</dbReference>
<keyword evidence="5 6" id="KW-0804">Transcription</keyword>
<comment type="similarity">
    <text evidence="1 6">Belongs to the sigma-70 factor family. ECF subfamily.</text>
</comment>
<dbReference type="SUPFAM" id="SSF88659">
    <property type="entry name" value="Sigma3 and sigma4 domains of RNA polymerase sigma factors"/>
    <property type="match status" value="1"/>
</dbReference>
<dbReference type="NCBIfam" id="TIGR02937">
    <property type="entry name" value="sigma70-ECF"/>
    <property type="match status" value="1"/>
</dbReference>